<proteinExistence type="predicted"/>
<feature type="compositionally biased region" description="Low complexity" evidence="1">
    <location>
        <begin position="359"/>
        <end position="379"/>
    </location>
</feature>
<feature type="compositionally biased region" description="Low complexity" evidence="1">
    <location>
        <begin position="313"/>
        <end position="326"/>
    </location>
</feature>
<feature type="compositionally biased region" description="Low complexity" evidence="1">
    <location>
        <begin position="17"/>
        <end position="48"/>
    </location>
</feature>
<feature type="compositionally biased region" description="Gly residues" evidence="1">
    <location>
        <begin position="411"/>
        <end position="428"/>
    </location>
</feature>
<comment type="caution">
    <text evidence="2">The sequence shown here is derived from an EMBL/GenBank/DDBJ whole genome shotgun (WGS) entry which is preliminary data.</text>
</comment>
<dbReference type="EMBL" id="JAEHOE010000013">
    <property type="protein sequence ID" value="KAG2497563.1"/>
    <property type="molecule type" value="Genomic_DNA"/>
</dbReference>
<feature type="region of interest" description="Disordered" evidence="1">
    <location>
        <begin position="349"/>
        <end position="379"/>
    </location>
</feature>
<feature type="compositionally biased region" description="Low complexity" evidence="1">
    <location>
        <begin position="228"/>
        <end position="244"/>
    </location>
</feature>
<evidence type="ECO:0000256" key="1">
    <source>
        <dbReference type="SAM" id="MobiDB-lite"/>
    </source>
</evidence>
<sequence length="609" mass="57867">MAVGPNCGDEGARRRAYAAAREAQQAAAAGVGAGPEWAAGAGAVAPEENGTGFGSGWQDDATDDEGGEAAGSPSGPADGGSGRGCGTGAVHGGGPSSERPLAADTGFAVRPALSTPHLMPLAALGGSSGGGGSCTGGGAARTGGGGAVGGHGAQAQADTRRQLLGGCGQGVGPPVSYTEPFASPDHHYRSPWTARAAATAAASAATGSTAVAAASAAALAPAAASPGAAWAAGGGASSRALSAPMGPSRRATAHTWAALPAFPSPFAVAAAPGLLHALASAPAAGTGGTGTGSAAGLSRRHSPLRPCSAPQQPWLGPWGLDGGDLAATEKPPALGGLSGASTGCQGCSTAAPTAPPGQPGSQAAAGGPPGPHLGLAWAPGGSALNNDHSAPASIAFGGSFLGRDAAGVSLDGGGGTAGRPHGAGGGGRSFSPSPPSTELAAATAAAATWPQWPSLLTQQPAHELGLPWPALAPEATAWAWLPGATSAPQPLFTLDAPSASLLAPGLPPPSGLPRPSSGPAAGGLTLGCSPWVAAASFAAAAAAAVGPPPPGALPPPQHLYGMLMTLPGQMERRPVAAAAPLAALSLLPDAAMEDEDEPPSFEALMLDTW</sequence>
<feature type="region of interest" description="Disordered" evidence="1">
    <location>
        <begin position="228"/>
        <end position="247"/>
    </location>
</feature>
<protein>
    <submittedName>
        <fullName evidence="2">Uncharacterized protein</fullName>
    </submittedName>
</protein>
<name>A0A836C390_9CHLO</name>
<feature type="region of interest" description="Disordered" evidence="1">
    <location>
        <begin position="411"/>
        <end position="444"/>
    </location>
</feature>
<dbReference type="AlphaFoldDB" id="A0A836C390"/>
<accession>A0A836C390</accession>
<evidence type="ECO:0000313" key="2">
    <source>
        <dbReference type="EMBL" id="KAG2497563.1"/>
    </source>
</evidence>
<evidence type="ECO:0000313" key="3">
    <source>
        <dbReference type="Proteomes" id="UP000612055"/>
    </source>
</evidence>
<feature type="region of interest" description="Disordered" evidence="1">
    <location>
        <begin position="1"/>
        <end position="102"/>
    </location>
</feature>
<gene>
    <name evidence="2" type="ORF">HYH03_004309</name>
</gene>
<reference evidence="2" key="1">
    <citation type="journal article" date="2020" name="bioRxiv">
        <title>Comparative genomics of Chlamydomonas.</title>
        <authorList>
            <person name="Craig R.J."/>
            <person name="Hasan A.R."/>
            <person name="Ness R.W."/>
            <person name="Keightley P.D."/>
        </authorList>
    </citation>
    <scope>NUCLEOTIDE SEQUENCE</scope>
    <source>
        <strain evidence="2">CCAP 11/70</strain>
    </source>
</reference>
<feature type="region of interest" description="Disordered" evidence="1">
    <location>
        <begin position="283"/>
        <end position="337"/>
    </location>
</feature>
<dbReference type="Proteomes" id="UP000612055">
    <property type="component" value="Unassembled WGS sequence"/>
</dbReference>
<organism evidence="2 3">
    <name type="scientific">Edaphochlamys debaryana</name>
    <dbReference type="NCBI Taxonomy" id="47281"/>
    <lineage>
        <taxon>Eukaryota</taxon>
        <taxon>Viridiplantae</taxon>
        <taxon>Chlorophyta</taxon>
        <taxon>core chlorophytes</taxon>
        <taxon>Chlorophyceae</taxon>
        <taxon>CS clade</taxon>
        <taxon>Chlamydomonadales</taxon>
        <taxon>Chlamydomonadales incertae sedis</taxon>
        <taxon>Edaphochlamys</taxon>
    </lineage>
</organism>
<keyword evidence="3" id="KW-1185">Reference proteome</keyword>
<feature type="compositionally biased region" description="Gly residues" evidence="1">
    <location>
        <begin position="77"/>
        <end position="95"/>
    </location>
</feature>